<keyword evidence="1" id="KW-1185">Reference proteome</keyword>
<accession>A0A1I7WGN8</accession>
<sequence length="141" mass="16570">MSKTTVAIPQITKTTEPTVNNNEIIKSAILHKIYEQMAKEETDIESRDHTTSFPILFGHVLYTRIHQLLLLILCYRYLNYTHNYSGIYHLYGPALYLMIGIRHDSSLNYFPRRVYVSKQMFITTHCNVLKSLVYEKRPSIE</sequence>
<proteinExistence type="predicted"/>
<evidence type="ECO:0000313" key="1">
    <source>
        <dbReference type="Proteomes" id="UP000095283"/>
    </source>
</evidence>
<organism evidence="1 2">
    <name type="scientific">Heterorhabditis bacteriophora</name>
    <name type="common">Entomopathogenic nematode worm</name>
    <dbReference type="NCBI Taxonomy" id="37862"/>
    <lineage>
        <taxon>Eukaryota</taxon>
        <taxon>Metazoa</taxon>
        <taxon>Ecdysozoa</taxon>
        <taxon>Nematoda</taxon>
        <taxon>Chromadorea</taxon>
        <taxon>Rhabditida</taxon>
        <taxon>Rhabditina</taxon>
        <taxon>Rhabditomorpha</taxon>
        <taxon>Strongyloidea</taxon>
        <taxon>Heterorhabditidae</taxon>
        <taxon>Heterorhabditis</taxon>
    </lineage>
</organism>
<evidence type="ECO:0000313" key="2">
    <source>
        <dbReference type="WBParaSite" id="Hba_04158"/>
    </source>
</evidence>
<dbReference type="AlphaFoldDB" id="A0A1I7WGN8"/>
<name>A0A1I7WGN8_HETBA</name>
<dbReference type="Proteomes" id="UP000095283">
    <property type="component" value="Unplaced"/>
</dbReference>
<protein>
    <submittedName>
        <fullName evidence="2">Uncharacterized protein</fullName>
    </submittedName>
</protein>
<reference evidence="2" key="1">
    <citation type="submission" date="2016-11" db="UniProtKB">
        <authorList>
            <consortium name="WormBaseParasite"/>
        </authorList>
    </citation>
    <scope>IDENTIFICATION</scope>
</reference>
<dbReference type="WBParaSite" id="Hba_04158">
    <property type="protein sequence ID" value="Hba_04158"/>
    <property type="gene ID" value="Hba_04158"/>
</dbReference>